<dbReference type="Gene3D" id="1.10.10.10">
    <property type="entry name" value="Winged helix-like DNA-binding domain superfamily/Winged helix DNA-binding domain"/>
    <property type="match status" value="1"/>
</dbReference>
<evidence type="ECO:0000313" key="5">
    <source>
        <dbReference type="EMBL" id="MBZ2166877.1"/>
    </source>
</evidence>
<name>A0A8T5UX60_9EURY</name>
<organism evidence="5 6">
    <name type="scientific">Methanobacterium spitsbergense</name>
    <dbReference type="NCBI Taxonomy" id="2874285"/>
    <lineage>
        <taxon>Archaea</taxon>
        <taxon>Methanobacteriati</taxon>
        <taxon>Methanobacteriota</taxon>
        <taxon>Methanomada group</taxon>
        <taxon>Methanobacteria</taxon>
        <taxon>Methanobacteriales</taxon>
        <taxon>Methanobacteriaceae</taxon>
        <taxon>Methanobacterium</taxon>
    </lineage>
</organism>
<keyword evidence="2" id="KW-0238">DNA-binding</keyword>
<keyword evidence="1" id="KW-0805">Transcription regulation</keyword>
<dbReference type="EMBL" id="JAIOUQ010000016">
    <property type="protein sequence ID" value="MBZ2166877.1"/>
    <property type="molecule type" value="Genomic_DNA"/>
</dbReference>
<dbReference type="PRINTS" id="PR00778">
    <property type="entry name" value="HTHARSR"/>
</dbReference>
<evidence type="ECO:0000256" key="1">
    <source>
        <dbReference type="ARBA" id="ARBA00023015"/>
    </source>
</evidence>
<accession>A0A8T5UX60</accession>
<keyword evidence="6" id="KW-1185">Reference proteome</keyword>
<dbReference type="Pfam" id="PF01022">
    <property type="entry name" value="HTH_5"/>
    <property type="match status" value="1"/>
</dbReference>
<dbReference type="PROSITE" id="PS50987">
    <property type="entry name" value="HTH_ARSR_2"/>
    <property type="match status" value="1"/>
</dbReference>
<dbReference type="InterPro" id="IPR018334">
    <property type="entry name" value="ArsR_HTH"/>
</dbReference>
<dbReference type="NCBIfam" id="NF033788">
    <property type="entry name" value="HTH_metalloreg"/>
    <property type="match status" value="1"/>
</dbReference>
<evidence type="ECO:0000256" key="3">
    <source>
        <dbReference type="ARBA" id="ARBA00023163"/>
    </source>
</evidence>
<dbReference type="InterPro" id="IPR036388">
    <property type="entry name" value="WH-like_DNA-bd_sf"/>
</dbReference>
<evidence type="ECO:0000313" key="6">
    <source>
        <dbReference type="Proteomes" id="UP000825933"/>
    </source>
</evidence>
<protein>
    <submittedName>
        <fullName evidence="5">Metalloregulator ArsR/SmtB family transcription factor</fullName>
    </submittedName>
</protein>
<dbReference type="RefSeq" id="WP_223792420.1">
    <property type="nucleotide sequence ID" value="NZ_JAIOUQ010000016.1"/>
</dbReference>
<dbReference type="PANTHER" id="PTHR43132">
    <property type="entry name" value="ARSENICAL RESISTANCE OPERON REPRESSOR ARSR-RELATED"/>
    <property type="match status" value="1"/>
</dbReference>
<proteinExistence type="predicted"/>
<feature type="domain" description="HTH arsR-type" evidence="4">
    <location>
        <begin position="24"/>
        <end position="118"/>
    </location>
</feature>
<evidence type="ECO:0000259" key="4">
    <source>
        <dbReference type="PROSITE" id="PS50987"/>
    </source>
</evidence>
<comment type="caution">
    <text evidence="5">The sequence shown here is derived from an EMBL/GenBank/DDBJ whole genome shotgun (WGS) entry which is preliminary data.</text>
</comment>
<dbReference type="CDD" id="cd00090">
    <property type="entry name" value="HTH_ARSR"/>
    <property type="match status" value="1"/>
</dbReference>
<reference evidence="6" key="1">
    <citation type="journal article" date="2022" name="Microbiol. Resour. Announc.">
        <title>Draft Genome Sequence of a Methanogenic Archaeon from West Spitsbergen Permafrost.</title>
        <authorList>
            <person name="Trubitsyn V."/>
            <person name="Rivkina E."/>
            <person name="Shcherbakova V."/>
        </authorList>
    </citation>
    <scope>NUCLEOTIDE SEQUENCE [LARGE SCALE GENOMIC DNA]</scope>
    <source>
        <strain evidence="6">VT</strain>
    </source>
</reference>
<dbReference type="GO" id="GO:0003677">
    <property type="term" value="F:DNA binding"/>
    <property type="evidence" value="ECO:0007669"/>
    <property type="project" value="UniProtKB-KW"/>
</dbReference>
<gene>
    <name evidence="5" type="ORF">K8N75_12605</name>
</gene>
<dbReference type="Proteomes" id="UP000825933">
    <property type="component" value="Unassembled WGS sequence"/>
</dbReference>
<dbReference type="InterPro" id="IPR051011">
    <property type="entry name" value="Metal_resp_trans_reg"/>
</dbReference>
<dbReference type="GO" id="GO:0003700">
    <property type="term" value="F:DNA-binding transcription factor activity"/>
    <property type="evidence" value="ECO:0007669"/>
    <property type="project" value="InterPro"/>
</dbReference>
<dbReference type="SMART" id="SM00418">
    <property type="entry name" value="HTH_ARSR"/>
    <property type="match status" value="1"/>
</dbReference>
<dbReference type="SUPFAM" id="SSF46785">
    <property type="entry name" value="Winged helix' DNA-binding domain"/>
    <property type="match status" value="1"/>
</dbReference>
<dbReference type="AlphaFoldDB" id="A0A8T5UX60"/>
<dbReference type="PROSITE" id="PS00846">
    <property type="entry name" value="HTH_ARSR_1"/>
    <property type="match status" value="1"/>
</dbReference>
<sequence>MTIHDCEIDLADETAVKEVKSKMLDNEIFLKISEDFKIFSDPTRVKILYALSQRELCVCDLASLLEMTHSAVSHQLRIMRNSSLVKFKKVGKNVYYSLSDEHINIMLRLGIEHASESIIKG</sequence>
<dbReference type="InterPro" id="IPR011991">
    <property type="entry name" value="ArsR-like_HTH"/>
</dbReference>
<dbReference type="InterPro" id="IPR001845">
    <property type="entry name" value="HTH_ArsR_DNA-bd_dom"/>
</dbReference>
<dbReference type="PANTHER" id="PTHR43132:SF6">
    <property type="entry name" value="HTH-TYPE TRANSCRIPTIONAL REPRESSOR CZRA"/>
    <property type="match status" value="1"/>
</dbReference>
<dbReference type="InterPro" id="IPR036390">
    <property type="entry name" value="WH_DNA-bd_sf"/>
</dbReference>
<keyword evidence="3" id="KW-0804">Transcription</keyword>
<evidence type="ECO:0000256" key="2">
    <source>
        <dbReference type="ARBA" id="ARBA00023125"/>
    </source>
</evidence>